<name>A0A839K415_9FIRM</name>
<comment type="cofactor">
    <cofactor evidence="1 10">
        <name>pyridoxal 5'-phosphate</name>
        <dbReference type="ChEBI" id="CHEBI:597326"/>
    </cofactor>
</comment>
<gene>
    <name evidence="11" type="ORF">H0486_15825</name>
</gene>
<keyword evidence="6 10" id="KW-0808">Transferase</keyword>
<evidence type="ECO:0000313" key="12">
    <source>
        <dbReference type="Proteomes" id="UP000574276"/>
    </source>
</evidence>
<keyword evidence="7 9" id="KW-0663">Pyridoxal phosphate</keyword>
<dbReference type="GO" id="GO:0005980">
    <property type="term" value="P:glycogen catabolic process"/>
    <property type="evidence" value="ECO:0007669"/>
    <property type="project" value="TreeGrafter"/>
</dbReference>
<proteinExistence type="inferred from homology"/>
<dbReference type="NCBIfam" id="TIGR02093">
    <property type="entry name" value="P_ylase"/>
    <property type="match status" value="1"/>
</dbReference>
<sequence length="803" mass="92408">MDINKDAIKNCILDKLNYHFGVQAIDATPDQYYRACVMIINEILITRQRKFMTDIRKTEAKTVSYLCMEFLLGRSLKSSLYNLGLLDPFDAAINELGYTLEEIFDMEPDAGLGNGGLGRLAACFMESAATLGYSMTGYSILYEYGIFKQQLLNGWQIELPDPWLPGGEVWLNPRPDEACTVKFGGHVKEEWNDYCLQIDYKDFTPVLAIPYDIIISGYQKGRVSLLRLWKATSSEFDLQLFHQGDYLKADEKRTQAEMISKILYPPDHHHEGKRLRLKQQYFLVSASIQDIVRKHLVQYKTLKNFSEKNAIHINETHPALAIPELMRIFLDDYCYDWDEAWNIITNTFSFTNHTIMREALEVWPEELLANLLPRIYHIIKEIQKRYQEALCNKYHFTDEQLKALAIIHNGQIHMANMCLHACHTINGVSKIHSSILQKNVFRNYSALHPEKFYNITNGFNYRRWLCQANPKMCQFISECIGDGFHTDPMQLQRMVMLQDDLAVLNKIAEIKRENKIRLADYIYSATKIKVDINSIFDVQVKRLHEYKRQLLNVMHILYLYDHYLQHSSEELPPRTFLFAAKAAPSYSMAKRIIHLICCLADEINSNPSVNDKLKIIYLEDYRVTLAELLMPAAEISEQISLAGTEASGTGNMKLMINGAITVGTLDGANIEIKEAVGEDNILLFGLRNEEVQLLRKVGYFPSIYLSNPAVRNIIERLNSNIHGESFHDIASYLIGSSDGIADPYMVLADFDSYCHIQKEAARRYSEPILWNKMSLRNIASAGRFAADRAIKEYAEKIWHIKTV</sequence>
<dbReference type="EMBL" id="JACEGA010000001">
    <property type="protein sequence ID" value="MBB2184350.1"/>
    <property type="molecule type" value="Genomic_DNA"/>
</dbReference>
<organism evidence="11 12">
    <name type="scientific">Variimorphobacter saccharofermentans</name>
    <dbReference type="NCBI Taxonomy" id="2755051"/>
    <lineage>
        <taxon>Bacteria</taxon>
        <taxon>Bacillati</taxon>
        <taxon>Bacillota</taxon>
        <taxon>Clostridia</taxon>
        <taxon>Lachnospirales</taxon>
        <taxon>Lachnospiraceae</taxon>
        <taxon>Variimorphobacter</taxon>
    </lineage>
</organism>
<dbReference type="AlphaFoldDB" id="A0A839K415"/>
<evidence type="ECO:0000256" key="8">
    <source>
        <dbReference type="ARBA" id="ARBA00023277"/>
    </source>
</evidence>
<dbReference type="RefSeq" id="WP_228353930.1">
    <property type="nucleotide sequence ID" value="NZ_JACEGA010000001.1"/>
</dbReference>
<dbReference type="PANTHER" id="PTHR11468">
    <property type="entry name" value="GLYCOGEN PHOSPHORYLASE"/>
    <property type="match status" value="1"/>
</dbReference>
<evidence type="ECO:0000256" key="7">
    <source>
        <dbReference type="ARBA" id="ARBA00022898"/>
    </source>
</evidence>
<feature type="modified residue" description="N6-(pyridoxal phosphate)lysine" evidence="9">
    <location>
        <position position="653"/>
    </location>
</feature>
<evidence type="ECO:0000313" key="11">
    <source>
        <dbReference type="EMBL" id="MBB2184350.1"/>
    </source>
</evidence>
<evidence type="ECO:0000256" key="1">
    <source>
        <dbReference type="ARBA" id="ARBA00001933"/>
    </source>
</evidence>
<dbReference type="GO" id="GO:0008184">
    <property type="term" value="F:glycogen phosphorylase activity"/>
    <property type="evidence" value="ECO:0007669"/>
    <property type="project" value="InterPro"/>
</dbReference>
<dbReference type="GO" id="GO:0030170">
    <property type="term" value="F:pyridoxal phosphate binding"/>
    <property type="evidence" value="ECO:0007669"/>
    <property type="project" value="InterPro"/>
</dbReference>
<reference evidence="11 12" key="1">
    <citation type="submission" date="2020-07" db="EMBL/GenBank/DDBJ databases">
        <title>Characterization and genome sequencing of isolate MD1, a novel member within the family Lachnospiraceae.</title>
        <authorList>
            <person name="Rettenmaier R."/>
            <person name="Di Bello L."/>
            <person name="Zinser C."/>
            <person name="Scheitz K."/>
            <person name="Liebl W."/>
            <person name="Zverlov V."/>
        </authorList>
    </citation>
    <scope>NUCLEOTIDE SEQUENCE [LARGE SCALE GENOMIC DNA]</scope>
    <source>
        <strain evidence="11 12">MD1</strain>
    </source>
</reference>
<dbReference type="PANTHER" id="PTHR11468:SF3">
    <property type="entry name" value="GLYCOGEN PHOSPHORYLASE, LIVER FORM"/>
    <property type="match status" value="1"/>
</dbReference>
<dbReference type="EC" id="2.4.1.1" evidence="10"/>
<evidence type="ECO:0000256" key="9">
    <source>
        <dbReference type="PIRSR" id="PIRSR000460-1"/>
    </source>
</evidence>
<dbReference type="GO" id="GO:0005737">
    <property type="term" value="C:cytoplasm"/>
    <property type="evidence" value="ECO:0007669"/>
    <property type="project" value="TreeGrafter"/>
</dbReference>
<keyword evidence="5 10" id="KW-0328">Glycosyltransferase</keyword>
<dbReference type="InterPro" id="IPR000811">
    <property type="entry name" value="Glyco_trans_35"/>
</dbReference>
<dbReference type="Pfam" id="PF00343">
    <property type="entry name" value="Phosphorylase"/>
    <property type="match status" value="1"/>
</dbReference>
<evidence type="ECO:0000256" key="2">
    <source>
        <dbReference type="ARBA" id="ARBA00006047"/>
    </source>
</evidence>
<dbReference type="SUPFAM" id="SSF53756">
    <property type="entry name" value="UDP-Glycosyltransferase/glycogen phosphorylase"/>
    <property type="match status" value="1"/>
</dbReference>
<dbReference type="FunFam" id="3.40.50.2000:FF:000153">
    <property type="entry name" value="Alpha-1,4 glucan phosphorylase"/>
    <property type="match status" value="1"/>
</dbReference>
<evidence type="ECO:0000256" key="4">
    <source>
        <dbReference type="ARBA" id="ARBA00022600"/>
    </source>
</evidence>
<comment type="caution">
    <text evidence="11">The sequence shown here is derived from an EMBL/GenBank/DDBJ whole genome shotgun (WGS) entry which is preliminary data.</text>
</comment>
<dbReference type="PIRSF" id="PIRSF000460">
    <property type="entry name" value="Pprylas_GlgP"/>
    <property type="match status" value="1"/>
</dbReference>
<comment type="function">
    <text evidence="10">Allosteric enzyme that catalyzes the rate-limiting step in glycogen catabolism, the phosphorolytic cleavage of glycogen to produce glucose-1-phosphate, and plays a central role in maintaining cellular and organismal glucose homeostasis.</text>
</comment>
<keyword evidence="4" id="KW-0321">Glycogen metabolism</keyword>
<accession>A0A839K415</accession>
<keyword evidence="3" id="KW-0597">Phosphoprotein</keyword>
<evidence type="ECO:0000256" key="6">
    <source>
        <dbReference type="ARBA" id="ARBA00022679"/>
    </source>
</evidence>
<comment type="similarity">
    <text evidence="2 10">Belongs to the glycogen phosphorylase family.</text>
</comment>
<evidence type="ECO:0000256" key="5">
    <source>
        <dbReference type="ARBA" id="ARBA00022676"/>
    </source>
</evidence>
<dbReference type="InterPro" id="IPR011833">
    <property type="entry name" value="Glycg_phsphrylas"/>
</dbReference>
<comment type="catalytic activity">
    <reaction evidence="10">
        <text>[(1-&gt;4)-alpha-D-glucosyl](n) + phosphate = [(1-&gt;4)-alpha-D-glucosyl](n-1) + alpha-D-glucose 1-phosphate</text>
        <dbReference type="Rhea" id="RHEA:41732"/>
        <dbReference type="Rhea" id="RHEA-COMP:9584"/>
        <dbReference type="Rhea" id="RHEA-COMP:9586"/>
        <dbReference type="ChEBI" id="CHEBI:15444"/>
        <dbReference type="ChEBI" id="CHEBI:43474"/>
        <dbReference type="ChEBI" id="CHEBI:58601"/>
        <dbReference type="EC" id="2.4.1.1"/>
    </reaction>
</comment>
<evidence type="ECO:0000256" key="3">
    <source>
        <dbReference type="ARBA" id="ARBA00022553"/>
    </source>
</evidence>
<keyword evidence="8 10" id="KW-0119">Carbohydrate metabolism</keyword>
<dbReference type="Gene3D" id="3.40.50.2000">
    <property type="entry name" value="Glycogen Phosphorylase B"/>
    <property type="match status" value="2"/>
</dbReference>
<evidence type="ECO:0000256" key="10">
    <source>
        <dbReference type="RuleBase" id="RU000587"/>
    </source>
</evidence>
<keyword evidence="12" id="KW-1185">Reference proteome</keyword>
<dbReference type="Proteomes" id="UP000574276">
    <property type="component" value="Unassembled WGS sequence"/>
</dbReference>
<protein>
    <recommendedName>
        <fullName evidence="10">Alpha-1,4 glucan phosphorylase</fullName>
        <ecNumber evidence="10">2.4.1.1</ecNumber>
    </recommendedName>
</protein>
<dbReference type="FunFam" id="3.40.50.2000:FF:000005">
    <property type="entry name" value="Alpha-1,4 glucan phosphorylase"/>
    <property type="match status" value="1"/>
</dbReference>